<keyword evidence="1" id="KW-0812">Transmembrane</keyword>
<evidence type="ECO:0000313" key="2">
    <source>
        <dbReference type="EMBL" id="KKR43190.1"/>
    </source>
</evidence>
<gene>
    <name evidence="2" type="ORF">UT78_C0007G0043</name>
</gene>
<comment type="caution">
    <text evidence="2">The sequence shown here is derived from an EMBL/GenBank/DDBJ whole genome shotgun (WGS) entry which is preliminary data.</text>
</comment>
<evidence type="ECO:0000256" key="1">
    <source>
        <dbReference type="SAM" id="Phobius"/>
    </source>
</evidence>
<reference evidence="2 3" key="1">
    <citation type="journal article" date="2015" name="Nature">
        <title>rRNA introns, odd ribosomes, and small enigmatic genomes across a large radiation of phyla.</title>
        <authorList>
            <person name="Brown C.T."/>
            <person name="Hug L.A."/>
            <person name="Thomas B.C."/>
            <person name="Sharon I."/>
            <person name="Castelle C.J."/>
            <person name="Singh A."/>
            <person name="Wilkins M.J."/>
            <person name="Williams K.H."/>
            <person name="Banfield J.F."/>
        </authorList>
    </citation>
    <scope>NUCLEOTIDE SEQUENCE [LARGE SCALE GENOMIC DNA]</scope>
</reference>
<organism evidence="2 3">
    <name type="scientific">Candidatus Nomurabacteria bacterium GW2011_GWF2_40_12</name>
    <dbReference type="NCBI Taxonomy" id="1618776"/>
    <lineage>
        <taxon>Bacteria</taxon>
        <taxon>Candidatus Nomuraibacteriota</taxon>
    </lineage>
</organism>
<feature type="transmembrane region" description="Helical" evidence="1">
    <location>
        <begin position="7"/>
        <end position="28"/>
    </location>
</feature>
<keyword evidence="1" id="KW-0472">Membrane</keyword>
<accession>A0A0G0T800</accession>
<sequence length="181" mass="20111">MNKQKSLVNIILIVVAIAIVTVGGYFALSKKSTTIVPAQTSSPVSLPTTSAEQIKEFEEAVNNSDFNNASKYFADNVYVVLEGSSCCGEVSASRAKQELERISGLTFTFNLNDPVVKEYMDYMATEYPNRRFIKNIPNKLYFDELVIGVESDISQLNKASIGYKISNNKITNLFVNIGRDR</sequence>
<keyword evidence="1" id="KW-1133">Transmembrane helix</keyword>
<dbReference type="AlphaFoldDB" id="A0A0G0T800"/>
<name>A0A0G0T800_9BACT</name>
<proteinExistence type="predicted"/>
<dbReference type="Proteomes" id="UP000034301">
    <property type="component" value="Unassembled WGS sequence"/>
</dbReference>
<protein>
    <submittedName>
        <fullName evidence="2">Uncharacterized protein</fullName>
    </submittedName>
</protein>
<dbReference type="EMBL" id="LBYC01000007">
    <property type="protein sequence ID" value="KKR43190.1"/>
    <property type="molecule type" value="Genomic_DNA"/>
</dbReference>
<evidence type="ECO:0000313" key="3">
    <source>
        <dbReference type="Proteomes" id="UP000034301"/>
    </source>
</evidence>